<dbReference type="Gene3D" id="3.40.50.1820">
    <property type="entry name" value="alpha/beta hydrolase"/>
    <property type="match status" value="1"/>
</dbReference>
<comment type="caution">
    <text evidence="2">The sequence shown here is derived from an EMBL/GenBank/DDBJ whole genome shotgun (WGS) entry which is preliminary data.</text>
</comment>
<dbReference type="InterPro" id="IPR051044">
    <property type="entry name" value="MAG_DAG_Lipase"/>
</dbReference>
<name>A0A5R9GS03_9PROT</name>
<dbReference type="PRINTS" id="PR00111">
    <property type="entry name" value="ABHYDROLASE"/>
</dbReference>
<dbReference type="AlphaFoldDB" id="A0A5R9GS03"/>
<evidence type="ECO:0000313" key="2">
    <source>
        <dbReference type="EMBL" id="TLS68680.1"/>
    </source>
</evidence>
<keyword evidence="3" id="KW-1185">Reference proteome</keyword>
<dbReference type="PANTHER" id="PTHR11614">
    <property type="entry name" value="PHOSPHOLIPASE-RELATED"/>
    <property type="match status" value="1"/>
</dbReference>
<sequence>MMDRFSCPRIFAALLLPLMLLTACGPRFMPPAALQVTPVMTDASLISFDGMRLPLRQWLPAEKPSAVVIALHGFNDYSNFIDAAARWWSARGIAVYAYDQRGFGGAPDHGRWPGKEAFALDLQAMVQLLHQHYPHTPLYLLGESMGAAVVLETLATKPVEVNGVILSAPAVWGWSSMPLWQQWGLRMAACVMPGARFTGESLGVMASDNIEMLRALGRDPLVIKATRVDTIYGLVELMQAGAQAVSAIRGPALVLYGEKDQVIPASAVAAAFAPVAGEQGLQLLQYRNGYHMLLRDRQAEVVWQDVLAWLQRAPLPSRNAGLSHDMRLPGSLVSGGR</sequence>
<organism evidence="2 3">
    <name type="scientific">Mariprofundus erugo</name>
    <dbReference type="NCBI Taxonomy" id="2528639"/>
    <lineage>
        <taxon>Bacteria</taxon>
        <taxon>Pseudomonadati</taxon>
        <taxon>Pseudomonadota</taxon>
        <taxon>Candidatius Mariprofundia</taxon>
        <taxon>Mariprofundales</taxon>
        <taxon>Mariprofundaceae</taxon>
        <taxon>Mariprofundus</taxon>
    </lineage>
</organism>
<dbReference type="InterPro" id="IPR022742">
    <property type="entry name" value="Hydrolase_4"/>
</dbReference>
<reference evidence="2 3" key="1">
    <citation type="journal article" date="2019" name="Appl. Environ. Microbiol.">
        <title>Environmental Evidence and Genomic Insight of Iron-oxidizing Bacteria Preference Towards More Corrosion Resistant Stainless Steel at Higher Salinities.</title>
        <authorList>
            <person name="Garrison C.E."/>
            <person name="Price K.A."/>
            <person name="Field E.K."/>
        </authorList>
    </citation>
    <scope>NUCLEOTIDE SEQUENCE [LARGE SCALE GENOMIC DNA]</scope>
    <source>
        <strain evidence="2 3">P3</strain>
    </source>
</reference>
<protein>
    <submittedName>
        <fullName evidence="2">Lysophospholipase</fullName>
    </submittedName>
</protein>
<feature type="domain" description="Serine aminopeptidase S33" evidence="1">
    <location>
        <begin position="63"/>
        <end position="297"/>
    </location>
</feature>
<dbReference type="PROSITE" id="PS51257">
    <property type="entry name" value="PROKAR_LIPOPROTEIN"/>
    <property type="match status" value="1"/>
</dbReference>
<evidence type="ECO:0000259" key="1">
    <source>
        <dbReference type="Pfam" id="PF12146"/>
    </source>
</evidence>
<proteinExistence type="predicted"/>
<dbReference type="InterPro" id="IPR000073">
    <property type="entry name" value="AB_hydrolase_1"/>
</dbReference>
<dbReference type="RefSeq" id="WP_138238299.1">
    <property type="nucleotide sequence ID" value="NZ_VBRY01000002.1"/>
</dbReference>
<evidence type="ECO:0000313" key="3">
    <source>
        <dbReference type="Proteomes" id="UP000306585"/>
    </source>
</evidence>
<gene>
    <name evidence="2" type="ORF">FEF65_02980</name>
</gene>
<accession>A0A5R9GS03</accession>
<dbReference type="SUPFAM" id="SSF53474">
    <property type="entry name" value="alpha/beta-Hydrolases"/>
    <property type="match status" value="1"/>
</dbReference>
<dbReference type="Pfam" id="PF12146">
    <property type="entry name" value="Hydrolase_4"/>
    <property type="match status" value="1"/>
</dbReference>
<dbReference type="Proteomes" id="UP000306585">
    <property type="component" value="Unassembled WGS sequence"/>
</dbReference>
<dbReference type="EMBL" id="VBRY01000002">
    <property type="protein sequence ID" value="TLS68680.1"/>
    <property type="molecule type" value="Genomic_DNA"/>
</dbReference>
<dbReference type="InterPro" id="IPR029058">
    <property type="entry name" value="AB_hydrolase_fold"/>
</dbReference>